<name>A0A1F5EWE6_9BACT</name>
<evidence type="ECO:0000313" key="3">
    <source>
        <dbReference type="EMBL" id="OGD71705.1"/>
    </source>
</evidence>
<evidence type="ECO:0000313" key="4">
    <source>
        <dbReference type="Proteomes" id="UP000177187"/>
    </source>
</evidence>
<feature type="region of interest" description="Disordered" evidence="1">
    <location>
        <begin position="157"/>
        <end position="176"/>
    </location>
</feature>
<feature type="compositionally biased region" description="Basic and acidic residues" evidence="1">
    <location>
        <begin position="162"/>
        <end position="176"/>
    </location>
</feature>
<keyword evidence="2" id="KW-0812">Transmembrane</keyword>
<protein>
    <submittedName>
        <fullName evidence="3">Uncharacterized protein</fullName>
    </submittedName>
</protein>
<evidence type="ECO:0000256" key="2">
    <source>
        <dbReference type="SAM" id="Phobius"/>
    </source>
</evidence>
<keyword evidence="2" id="KW-0472">Membrane</keyword>
<feature type="transmembrane region" description="Helical" evidence="2">
    <location>
        <begin position="51"/>
        <end position="72"/>
    </location>
</feature>
<feature type="transmembrane region" description="Helical" evidence="2">
    <location>
        <begin position="79"/>
        <end position="98"/>
    </location>
</feature>
<feature type="transmembrane region" description="Helical" evidence="2">
    <location>
        <begin position="12"/>
        <end position="31"/>
    </location>
</feature>
<keyword evidence="2" id="KW-1133">Transmembrane helix</keyword>
<feature type="transmembrane region" description="Helical" evidence="2">
    <location>
        <begin position="118"/>
        <end position="138"/>
    </location>
</feature>
<dbReference type="AlphaFoldDB" id="A0A1F5EWE6"/>
<comment type="caution">
    <text evidence="3">The sequence shown here is derived from an EMBL/GenBank/DDBJ whole genome shotgun (WGS) entry which is preliminary data.</text>
</comment>
<sequence length="176" mass="18313">MGQKKSGARYKRGALAGIIAGAVMALAYILVDVLSKGAAAGTEVATKDFGFTYFLARIGAGVIIGAIWGLFYAAIEERVWGVGFLKGIVFGAAVWLLGGLPTALNNYLAFEFRGLTGLWAFGGLGVCIVGGVVVSLVYGRVGYDDAKREPVKVTATITGGERAPEPPERDMLPPGA</sequence>
<proteinExistence type="predicted"/>
<dbReference type="EMBL" id="MFAF01000143">
    <property type="protein sequence ID" value="OGD71705.1"/>
    <property type="molecule type" value="Genomic_DNA"/>
</dbReference>
<dbReference type="Proteomes" id="UP000177187">
    <property type="component" value="Unassembled WGS sequence"/>
</dbReference>
<organism evidence="3 4">
    <name type="scientific">Candidatus Coatesbacteria bacterium RBG_13_66_14</name>
    <dbReference type="NCBI Taxonomy" id="1817816"/>
    <lineage>
        <taxon>Bacteria</taxon>
        <taxon>Candidatus Coatesiibacteriota</taxon>
    </lineage>
</organism>
<gene>
    <name evidence="3" type="ORF">A2Y64_07610</name>
</gene>
<accession>A0A1F5EWE6</accession>
<reference evidence="3 4" key="1">
    <citation type="journal article" date="2016" name="Nat. Commun.">
        <title>Thousands of microbial genomes shed light on interconnected biogeochemical processes in an aquifer system.</title>
        <authorList>
            <person name="Anantharaman K."/>
            <person name="Brown C.T."/>
            <person name="Hug L.A."/>
            <person name="Sharon I."/>
            <person name="Castelle C.J."/>
            <person name="Probst A.J."/>
            <person name="Thomas B.C."/>
            <person name="Singh A."/>
            <person name="Wilkins M.J."/>
            <person name="Karaoz U."/>
            <person name="Brodie E.L."/>
            <person name="Williams K.H."/>
            <person name="Hubbard S.S."/>
            <person name="Banfield J.F."/>
        </authorList>
    </citation>
    <scope>NUCLEOTIDE SEQUENCE [LARGE SCALE GENOMIC DNA]</scope>
</reference>
<evidence type="ECO:0000256" key="1">
    <source>
        <dbReference type="SAM" id="MobiDB-lite"/>
    </source>
</evidence>